<keyword evidence="8" id="KW-1185">Reference proteome</keyword>
<accession>A0ABW5HLK6</accession>
<dbReference type="Proteomes" id="UP001597483">
    <property type="component" value="Unassembled WGS sequence"/>
</dbReference>
<evidence type="ECO:0000256" key="4">
    <source>
        <dbReference type="ARBA" id="ARBA00023136"/>
    </source>
</evidence>
<proteinExistence type="predicted"/>
<gene>
    <name evidence="7" type="ORF">ACFSVL_41715</name>
</gene>
<evidence type="ECO:0000256" key="2">
    <source>
        <dbReference type="ARBA" id="ARBA00022692"/>
    </source>
</evidence>
<feature type="region of interest" description="Disordered" evidence="5">
    <location>
        <begin position="1"/>
        <end position="23"/>
    </location>
</feature>
<dbReference type="PANTHER" id="PTHR30168">
    <property type="entry name" value="PUTATIVE MEMBRANE PROTEIN YPFJ"/>
    <property type="match status" value="1"/>
</dbReference>
<evidence type="ECO:0000256" key="5">
    <source>
        <dbReference type="SAM" id="MobiDB-lite"/>
    </source>
</evidence>
<evidence type="ECO:0000313" key="7">
    <source>
        <dbReference type="EMBL" id="MFD2473980.1"/>
    </source>
</evidence>
<dbReference type="InterPro" id="IPR007343">
    <property type="entry name" value="Uncharacterised_pept_Zn_put"/>
</dbReference>
<keyword evidence="3 6" id="KW-1133">Transmembrane helix</keyword>
<protein>
    <submittedName>
        <fullName evidence="7">Neutral zinc metallopeptidase</fullName>
    </submittedName>
</protein>
<feature type="transmembrane region" description="Helical" evidence="6">
    <location>
        <begin position="27"/>
        <end position="47"/>
    </location>
</feature>
<sequence>MTYFAGGSWPPPAPPPPAPPRRKAGKALGAVAAVAIVAVTLALMAVVPHEVSGHAVAAPDADTMPDRQDAKPVRKLSGNPLLAEGVALGPVSCDLPELSRDAEQLKTFYTVLVGCLKQAWQPALDKADEPNLPVKVSVTLPKASACGNAPSRDEAVAYYCGGDATIYAPTEWMLSDAGLSRARHLATLAHEYGHHVQRESGILDAASAEMTSPEPSSDADKAVVRRIELQANCFGALFLNAAADHGSISRATANAAVADYGRADDSGDHGTRANQLVWAKAGYTGAGPAACDTWSAPAEKVS</sequence>
<feature type="compositionally biased region" description="Pro residues" evidence="5">
    <location>
        <begin position="9"/>
        <end position="19"/>
    </location>
</feature>
<dbReference type="PANTHER" id="PTHR30168:SF0">
    <property type="entry name" value="INNER MEMBRANE PROTEIN"/>
    <property type="match status" value="1"/>
</dbReference>
<reference evidence="8" key="1">
    <citation type="journal article" date="2019" name="Int. J. Syst. Evol. Microbiol.">
        <title>The Global Catalogue of Microorganisms (GCM) 10K type strain sequencing project: providing services to taxonomists for standard genome sequencing and annotation.</title>
        <authorList>
            <consortium name="The Broad Institute Genomics Platform"/>
            <consortium name="The Broad Institute Genome Sequencing Center for Infectious Disease"/>
            <person name="Wu L."/>
            <person name="Ma J."/>
        </authorList>
    </citation>
    <scope>NUCLEOTIDE SEQUENCE [LARGE SCALE GENOMIC DNA]</scope>
    <source>
        <strain evidence="8">CGMCC 4.7641</strain>
    </source>
</reference>
<dbReference type="Pfam" id="PF04228">
    <property type="entry name" value="Zn_peptidase"/>
    <property type="match status" value="1"/>
</dbReference>
<name>A0ABW5HLK6_9PSEU</name>
<evidence type="ECO:0000256" key="1">
    <source>
        <dbReference type="ARBA" id="ARBA00004167"/>
    </source>
</evidence>
<comment type="caution">
    <text evidence="7">The sequence shown here is derived from an EMBL/GenBank/DDBJ whole genome shotgun (WGS) entry which is preliminary data.</text>
</comment>
<organism evidence="7 8">
    <name type="scientific">Amycolatopsis silviterrae</name>
    <dbReference type="NCBI Taxonomy" id="1656914"/>
    <lineage>
        <taxon>Bacteria</taxon>
        <taxon>Bacillati</taxon>
        <taxon>Actinomycetota</taxon>
        <taxon>Actinomycetes</taxon>
        <taxon>Pseudonocardiales</taxon>
        <taxon>Pseudonocardiaceae</taxon>
        <taxon>Amycolatopsis</taxon>
    </lineage>
</organism>
<dbReference type="EMBL" id="JBHUKS010000035">
    <property type="protein sequence ID" value="MFD2473980.1"/>
    <property type="molecule type" value="Genomic_DNA"/>
</dbReference>
<dbReference type="RefSeq" id="WP_378312873.1">
    <property type="nucleotide sequence ID" value="NZ_JBHUKS010000035.1"/>
</dbReference>
<evidence type="ECO:0000256" key="3">
    <source>
        <dbReference type="ARBA" id="ARBA00022989"/>
    </source>
</evidence>
<evidence type="ECO:0000313" key="8">
    <source>
        <dbReference type="Proteomes" id="UP001597483"/>
    </source>
</evidence>
<comment type="subcellular location">
    <subcellularLocation>
        <location evidence="1">Membrane</location>
        <topology evidence="1">Single-pass membrane protein</topology>
    </subcellularLocation>
</comment>
<evidence type="ECO:0000256" key="6">
    <source>
        <dbReference type="SAM" id="Phobius"/>
    </source>
</evidence>
<keyword evidence="2 6" id="KW-0812">Transmembrane</keyword>
<keyword evidence="4 6" id="KW-0472">Membrane</keyword>